<evidence type="ECO:0000256" key="5">
    <source>
        <dbReference type="ARBA" id="ARBA00022989"/>
    </source>
</evidence>
<feature type="domain" description="ABC transmembrane type-1" evidence="8">
    <location>
        <begin position="79"/>
        <end position="269"/>
    </location>
</feature>
<feature type="transmembrane region" description="Helical" evidence="7">
    <location>
        <begin position="78"/>
        <end position="102"/>
    </location>
</feature>
<keyword evidence="3" id="KW-1003">Cell membrane</keyword>
<reference evidence="9 10" key="1">
    <citation type="journal article" date="2017" name="Int. J. Syst. Evol. Microbiol.">
        <title>Bacillus notoginsengisoli sp. nov., a novel bacterium isolated from the rhizosphere of Panax notoginseng.</title>
        <authorList>
            <person name="Zhang M.Y."/>
            <person name="Cheng J."/>
            <person name="Cai Y."/>
            <person name="Zhang T.Y."/>
            <person name="Wu Y.Y."/>
            <person name="Manikprabhu D."/>
            <person name="Li W.J."/>
            <person name="Zhang Y.X."/>
        </authorList>
    </citation>
    <scope>NUCLEOTIDE SEQUENCE [LARGE SCALE GENOMIC DNA]</scope>
    <source>
        <strain evidence="9 10">JCM 30743</strain>
    </source>
</reference>
<comment type="similarity">
    <text evidence="7">Belongs to the binding-protein-dependent transport system permease family.</text>
</comment>
<sequence length="284" mass="32296">MKITSTGDKKKRWSISKIFTYILLFMGSLLSLFPFYWMFVIATNQTHVVNKMPPAMLPGKELVKNFQNVLSNIDFFKALLNSFIVSTTVTLSVLFLCSLAGYAFAKLRFRGKNLLFAFILVTMMIPPQLGLIPSYVIITKLGWLNDLKAVIVPGMVSAFGIFWMRQYIKESVPDELIEAAKIDGCSHFRIYWNVVVPLLLPAFATLGIITYMGVWNDFMWPLVVLKDSSMHTIQVAIRSLNDTYVRDYGMVMSGTFWSTVPLIIIFLIFNKFFIDSLTKGAIKS</sequence>
<dbReference type="AlphaFoldDB" id="A0A417YPM2"/>
<evidence type="ECO:0000313" key="9">
    <source>
        <dbReference type="EMBL" id="RHW35745.1"/>
    </source>
</evidence>
<accession>A0A417YPM2</accession>
<dbReference type="Proteomes" id="UP000284416">
    <property type="component" value="Unassembled WGS sequence"/>
</dbReference>
<feature type="transmembrane region" description="Helical" evidence="7">
    <location>
        <begin position="21"/>
        <end position="42"/>
    </location>
</feature>
<keyword evidence="6 7" id="KW-0472">Membrane</keyword>
<comment type="subcellular location">
    <subcellularLocation>
        <location evidence="1 7">Cell membrane</location>
        <topology evidence="1 7">Multi-pass membrane protein</topology>
    </subcellularLocation>
</comment>
<dbReference type="CDD" id="cd06261">
    <property type="entry name" value="TM_PBP2"/>
    <property type="match status" value="1"/>
</dbReference>
<dbReference type="PANTHER" id="PTHR43744">
    <property type="entry name" value="ABC TRANSPORTER PERMEASE PROTEIN MG189-RELATED-RELATED"/>
    <property type="match status" value="1"/>
</dbReference>
<evidence type="ECO:0000256" key="3">
    <source>
        <dbReference type="ARBA" id="ARBA00022475"/>
    </source>
</evidence>
<dbReference type="InterPro" id="IPR035906">
    <property type="entry name" value="MetI-like_sf"/>
</dbReference>
<evidence type="ECO:0000259" key="8">
    <source>
        <dbReference type="PROSITE" id="PS50928"/>
    </source>
</evidence>
<dbReference type="InterPro" id="IPR000515">
    <property type="entry name" value="MetI-like"/>
</dbReference>
<keyword evidence="2 7" id="KW-0813">Transport</keyword>
<gene>
    <name evidence="9" type="ORF">D1B31_19090</name>
</gene>
<evidence type="ECO:0000256" key="2">
    <source>
        <dbReference type="ARBA" id="ARBA00022448"/>
    </source>
</evidence>
<evidence type="ECO:0000313" key="10">
    <source>
        <dbReference type="Proteomes" id="UP000284416"/>
    </source>
</evidence>
<dbReference type="Gene3D" id="1.10.3720.10">
    <property type="entry name" value="MetI-like"/>
    <property type="match status" value="1"/>
</dbReference>
<comment type="caution">
    <text evidence="9">The sequence shown here is derived from an EMBL/GenBank/DDBJ whole genome shotgun (WGS) entry which is preliminary data.</text>
</comment>
<dbReference type="GO" id="GO:0005886">
    <property type="term" value="C:plasma membrane"/>
    <property type="evidence" value="ECO:0007669"/>
    <property type="project" value="UniProtKB-SubCell"/>
</dbReference>
<keyword evidence="10" id="KW-1185">Reference proteome</keyword>
<evidence type="ECO:0000256" key="1">
    <source>
        <dbReference type="ARBA" id="ARBA00004651"/>
    </source>
</evidence>
<keyword evidence="4 7" id="KW-0812">Transmembrane</keyword>
<dbReference type="Pfam" id="PF00528">
    <property type="entry name" value="BPD_transp_1"/>
    <property type="match status" value="1"/>
</dbReference>
<evidence type="ECO:0000256" key="6">
    <source>
        <dbReference type="ARBA" id="ARBA00023136"/>
    </source>
</evidence>
<evidence type="ECO:0000256" key="7">
    <source>
        <dbReference type="RuleBase" id="RU363032"/>
    </source>
</evidence>
<dbReference type="PROSITE" id="PS50928">
    <property type="entry name" value="ABC_TM1"/>
    <property type="match status" value="1"/>
</dbReference>
<feature type="transmembrane region" description="Helical" evidence="7">
    <location>
        <begin position="189"/>
        <end position="214"/>
    </location>
</feature>
<organism evidence="9 10">
    <name type="scientific">Neobacillus notoginsengisoli</name>
    <dbReference type="NCBI Taxonomy" id="1578198"/>
    <lineage>
        <taxon>Bacteria</taxon>
        <taxon>Bacillati</taxon>
        <taxon>Bacillota</taxon>
        <taxon>Bacilli</taxon>
        <taxon>Bacillales</taxon>
        <taxon>Bacillaceae</taxon>
        <taxon>Neobacillus</taxon>
    </lineage>
</organism>
<feature type="transmembrane region" description="Helical" evidence="7">
    <location>
        <begin position="114"/>
        <end position="138"/>
    </location>
</feature>
<dbReference type="GO" id="GO:0055085">
    <property type="term" value="P:transmembrane transport"/>
    <property type="evidence" value="ECO:0007669"/>
    <property type="project" value="InterPro"/>
</dbReference>
<keyword evidence="5 7" id="KW-1133">Transmembrane helix</keyword>
<feature type="transmembrane region" description="Helical" evidence="7">
    <location>
        <begin position="248"/>
        <end position="269"/>
    </location>
</feature>
<proteinExistence type="inferred from homology"/>
<dbReference type="OrthoDB" id="9771544at2"/>
<dbReference type="EMBL" id="QWEG01000013">
    <property type="protein sequence ID" value="RHW35745.1"/>
    <property type="molecule type" value="Genomic_DNA"/>
</dbReference>
<evidence type="ECO:0000256" key="4">
    <source>
        <dbReference type="ARBA" id="ARBA00022692"/>
    </source>
</evidence>
<protein>
    <submittedName>
        <fullName evidence="9">Carbohydrate ABC transporter permease</fullName>
    </submittedName>
</protein>
<name>A0A417YPM2_9BACI</name>
<feature type="transmembrane region" description="Helical" evidence="7">
    <location>
        <begin position="150"/>
        <end position="168"/>
    </location>
</feature>
<dbReference type="PANTHER" id="PTHR43744:SF12">
    <property type="entry name" value="ABC TRANSPORTER PERMEASE PROTEIN MG189-RELATED"/>
    <property type="match status" value="1"/>
</dbReference>
<dbReference type="SUPFAM" id="SSF161098">
    <property type="entry name" value="MetI-like"/>
    <property type="match status" value="1"/>
</dbReference>